<evidence type="ECO:0000256" key="4">
    <source>
        <dbReference type="ARBA" id="ARBA00023186"/>
    </source>
</evidence>
<evidence type="ECO:0000256" key="3">
    <source>
        <dbReference type="ARBA" id="ARBA00022840"/>
    </source>
</evidence>
<dbReference type="Proteomes" id="UP000270296">
    <property type="component" value="Unassembled WGS sequence"/>
</dbReference>
<dbReference type="Gene3D" id="3.30.420.40">
    <property type="match status" value="1"/>
</dbReference>
<dbReference type="PANTHER" id="PTHR45639">
    <property type="entry name" value="HSC70CB, ISOFORM G-RELATED"/>
    <property type="match status" value="1"/>
</dbReference>
<evidence type="ECO:0000313" key="6">
    <source>
        <dbReference type="EMBL" id="VDO94787.1"/>
    </source>
</evidence>
<sequence>MSREAQRKSENLITISKQEVHFALQSSYMRNRYPSTTFAYFVDLLGKKVQNPVVQRFQHMFPQYTLVPDPFDGSVSFIDSEGNTYSTVELVAMQLAETMKIASRFAEEPVTDAIITVPPYFNQVERSAMMRAADLAGINLISLMNDNTAGESAIIHLF</sequence>
<dbReference type="WBParaSite" id="SBAD_0000165201-mRNA-1">
    <property type="protein sequence ID" value="SBAD_0000165201-mRNA-1"/>
    <property type="gene ID" value="SBAD_0000165201"/>
</dbReference>
<keyword evidence="7" id="KW-1185">Reference proteome</keyword>
<keyword evidence="4" id="KW-0143">Chaperone</keyword>
<dbReference type="InterPro" id="IPR013126">
    <property type="entry name" value="Hsp_70_fam"/>
</dbReference>
<protein>
    <recommendedName>
        <fullName evidence="5">Hypoxia up-regulated protein 1</fullName>
    </recommendedName>
</protein>
<dbReference type="GO" id="GO:0030968">
    <property type="term" value="P:endoplasmic reticulum unfolded protein response"/>
    <property type="evidence" value="ECO:0007669"/>
    <property type="project" value="TreeGrafter"/>
</dbReference>
<evidence type="ECO:0000313" key="7">
    <source>
        <dbReference type="Proteomes" id="UP000270296"/>
    </source>
</evidence>
<dbReference type="GO" id="GO:0140662">
    <property type="term" value="F:ATP-dependent protein folding chaperone"/>
    <property type="evidence" value="ECO:0007669"/>
    <property type="project" value="InterPro"/>
</dbReference>
<comment type="similarity">
    <text evidence="1">Belongs to the heat shock protein 70 family.</text>
</comment>
<evidence type="ECO:0000313" key="8">
    <source>
        <dbReference type="WBParaSite" id="SBAD_0000165201-mRNA-1"/>
    </source>
</evidence>
<dbReference type="Gene3D" id="3.30.30.30">
    <property type="match status" value="1"/>
</dbReference>
<dbReference type="AlphaFoldDB" id="A0A183ID87"/>
<dbReference type="GO" id="GO:0034663">
    <property type="term" value="C:endoplasmic reticulum chaperone complex"/>
    <property type="evidence" value="ECO:0007669"/>
    <property type="project" value="TreeGrafter"/>
</dbReference>
<organism evidence="8">
    <name type="scientific">Soboliphyme baturini</name>
    <dbReference type="NCBI Taxonomy" id="241478"/>
    <lineage>
        <taxon>Eukaryota</taxon>
        <taxon>Metazoa</taxon>
        <taxon>Ecdysozoa</taxon>
        <taxon>Nematoda</taxon>
        <taxon>Enoplea</taxon>
        <taxon>Dorylaimia</taxon>
        <taxon>Dioctophymatida</taxon>
        <taxon>Dioctophymatoidea</taxon>
        <taxon>Soboliphymatidae</taxon>
        <taxon>Soboliphyme</taxon>
    </lineage>
</organism>
<evidence type="ECO:0000256" key="1">
    <source>
        <dbReference type="ARBA" id="ARBA00007381"/>
    </source>
</evidence>
<dbReference type="GO" id="GO:0005524">
    <property type="term" value="F:ATP binding"/>
    <property type="evidence" value="ECO:0007669"/>
    <property type="project" value="UniProtKB-KW"/>
</dbReference>
<accession>A0A183ID87</accession>
<keyword evidence="2" id="KW-0547">Nucleotide-binding</keyword>
<proteinExistence type="inferred from homology"/>
<evidence type="ECO:0000256" key="5">
    <source>
        <dbReference type="ARBA" id="ARBA00040503"/>
    </source>
</evidence>
<gene>
    <name evidence="6" type="ORF">SBAD_LOCUS1581</name>
</gene>
<dbReference type="InterPro" id="IPR043129">
    <property type="entry name" value="ATPase_NBD"/>
</dbReference>
<dbReference type="SUPFAM" id="SSF53067">
    <property type="entry name" value="Actin-like ATPase domain"/>
    <property type="match status" value="1"/>
</dbReference>
<dbReference type="Pfam" id="PF00012">
    <property type="entry name" value="HSP70"/>
    <property type="match status" value="1"/>
</dbReference>
<name>A0A183ID87_9BILA</name>
<dbReference type="FunFam" id="3.30.420.40:FF:000028">
    <property type="entry name" value="heat shock 70 kDa protein-like"/>
    <property type="match status" value="1"/>
</dbReference>
<evidence type="ECO:0000256" key="2">
    <source>
        <dbReference type="ARBA" id="ARBA00022741"/>
    </source>
</evidence>
<reference evidence="8" key="1">
    <citation type="submission" date="2016-06" db="UniProtKB">
        <authorList>
            <consortium name="WormBaseParasite"/>
        </authorList>
    </citation>
    <scope>IDENTIFICATION</scope>
</reference>
<reference evidence="6 7" key="2">
    <citation type="submission" date="2018-11" db="EMBL/GenBank/DDBJ databases">
        <authorList>
            <consortium name="Pathogen Informatics"/>
        </authorList>
    </citation>
    <scope>NUCLEOTIDE SEQUENCE [LARGE SCALE GENOMIC DNA]</scope>
</reference>
<keyword evidence="3" id="KW-0067">ATP-binding</keyword>
<dbReference type="PANTHER" id="PTHR45639:SF3">
    <property type="entry name" value="HYPOXIA UP-REGULATED PROTEIN 1"/>
    <property type="match status" value="1"/>
</dbReference>
<dbReference type="OrthoDB" id="10262720at2759"/>
<dbReference type="EMBL" id="UZAM01006873">
    <property type="protein sequence ID" value="VDO94787.1"/>
    <property type="molecule type" value="Genomic_DNA"/>
</dbReference>